<sequence length="470" mass="54718">MAVAGVVLWFQFAYAIWQFVRVAKFCRLPYATLVHTFMWIIGRWGRPFTVRNYIVLDPARQRYFVNPDVLVGDLIKGWSENENKPGRKCILDIVVPDGDLEAAATGTLIPIDLRPLMYELHRLTLKDEGLDYQFCSRMLRDSFVWNYLRDDPDCFARSADLIVPTFEILDRVSHLDGLKKICQGDYIPVARKGRFLAVPDRERELNQNFMRMLASIPLMAQAKGFNDESVWISLAIIAIDQASLPFNWLWQRFKEYMFYLFHMFMIKSRFQPQTRKTICTFFSTIGDRMMFSDEVCLNFIRLKKGDIVYTMSPFNGADFEIVKNPFERKHRKKEEPSTAEMVGTYENANGEILKDFPAEGTHIITHEVRGSKIETMFIEGGGFYNFINKQHLHFGTWYIPTEVADEYYSCEEDFLDLLQVMEDMQMLPVHQTDGELLKSLKFNDFLKPGGTLQDITFLKVKRDLMTGGKP</sequence>
<organism evidence="1 2">
    <name type="scientific">Ceratodon purpureus</name>
    <name type="common">Fire moss</name>
    <name type="synonym">Dicranum purpureum</name>
    <dbReference type="NCBI Taxonomy" id="3225"/>
    <lineage>
        <taxon>Eukaryota</taxon>
        <taxon>Viridiplantae</taxon>
        <taxon>Streptophyta</taxon>
        <taxon>Embryophyta</taxon>
        <taxon>Bryophyta</taxon>
        <taxon>Bryophytina</taxon>
        <taxon>Bryopsida</taxon>
        <taxon>Dicranidae</taxon>
        <taxon>Pseudoditrichales</taxon>
        <taxon>Ditrichaceae</taxon>
        <taxon>Ceratodon</taxon>
    </lineage>
</organism>
<dbReference type="Proteomes" id="UP000822688">
    <property type="component" value="Chromosome 7"/>
</dbReference>
<proteinExistence type="predicted"/>
<keyword evidence="2" id="KW-1185">Reference proteome</keyword>
<name>A0A8T0H8C0_CERPU</name>
<dbReference type="EMBL" id="CM026428">
    <property type="protein sequence ID" value="KAG0566604.1"/>
    <property type="molecule type" value="Genomic_DNA"/>
</dbReference>
<evidence type="ECO:0000313" key="2">
    <source>
        <dbReference type="Proteomes" id="UP000822688"/>
    </source>
</evidence>
<gene>
    <name evidence="1" type="ORF">KC19_7G076700</name>
</gene>
<accession>A0A8T0H8C0</accession>
<protein>
    <submittedName>
        <fullName evidence="1">Uncharacterized protein</fullName>
    </submittedName>
</protein>
<evidence type="ECO:0000313" key="1">
    <source>
        <dbReference type="EMBL" id="KAG0566604.1"/>
    </source>
</evidence>
<dbReference type="AlphaFoldDB" id="A0A8T0H8C0"/>
<reference evidence="1" key="1">
    <citation type="submission" date="2020-06" db="EMBL/GenBank/DDBJ databases">
        <title>WGS assembly of Ceratodon purpureus strain R40.</title>
        <authorList>
            <person name="Carey S.B."/>
            <person name="Jenkins J."/>
            <person name="Shu S."/>
            <person name="Lovell J.T."/>
            <person name="Sreedasyam A."/>
            <person name="Maumus F."/>
            <person name="Tiley G.P."/>
            <person name="Fernandez-Pozo N."/>
            <person name="Barry K."/>
            <person name="Chen C."/>
            <person name="Wang M."/>
            <person name="Lipzen A."/>
            <person name="Daum C."/>
            <person name="Saski C.A."/>
            <person name="Payton A.C."/>
            <person name="Mcbreen J.C."/>
            <person name="Conrad R.E."/>
            <person name="Kollar L.M."/>
            <person name="Olsson S."/>
            <person name="Huttunen S."/>
            <person name="Landis J.B."/>
            <person name="Wickett N.J."/>
            <person name="Johnson M.G."/>
            <person name="Rensing S.A."/>
            <person name="Grimwood J."/>
            <person name="Schmutz J."/>
            <person name="Mcdaniel S.F."/>
        </authorList>
    </citation>
    <scope>NUCLEOTIDE SEQUENCE</scope>
    <source>
        <strain evidence="1">R40</strain>
    </source>
</reference>
<comment type="caution">
    <text evidence="1">The sequence shown here is derived from an EMBL/GenBank/DDBJ whole genome shotgun (WGS) entry which is preliminary data.</text>
</comment>